<accession>A0A4Y8AVV7</accession>
<comment type="caution">
    <text evidence="1">The sequence shown here is derived from an EMBL/GenBank/DDBJ whole genome shotgun (WGS) entry which is preliminary data.</text>
</comment>
<evidence type="ECO:0008006" key="3">
    <source>
        <dbReference type="Google" id="ProtNLM"/>
    </source>
</evidence>
<dbReference type="Proteomes" id="UP000298517">
    <property type="component" value="Unassembled WGS sequence"/>
</dbReference>
<evidence type="ECO:0000313" key="2">
    <source>
        <dbReference type="Proteomes" id="UP000298517"/>
    </source>
</evidence>
<sequence length="166" mass="19473">MYLGIFLVLFLLLVLYLLVAPIVIYLDTTANTYYLKLTHFFKISLESDKVAVLKIRMQLFFFKFYFYPLRLKSSNKNKKTKKSTGLRQKRRAGLKKGYKILKTFKVKKLLVNIDTGDCILNAKLYPVFAVLNYNFGSFNINFAGKNQMVLRIQNRPFNIIKTFINN</sequence>
<proteinExistence type="predicted"/>
<name>A0A4Y8AVV7_9FLAO</name>
<dbReference type="OrthoDB" id="799391at2"/>
<reference evidence="1 2" key="1">
    <citation type="journal article" date="2011" name="J. Microbiol.">
        <title>Gramella jeungdoensis sp. nov., isolated from a solar saltern in Korea.</title>
        <authorList>
            <person name="Joung Y."/>
            <person name="Kim H."/>
            <person name="Jang T."/>
            <person name="Ahn T.S."/>
            <person name="Joh K."/>
        </authorList>
    </citation>
    <scope>NUCLEOTIDE SEQUENCE [LARGE SCALE GENOMIC DNA]</scope>
    <source>
        <strain evidence="1 2">KCTC 23123</strain>
    </source>
</reference>
<keyword evidence="2" id="KW-1185">Reference proteome</keyword>
<protein>
    <recommendedName>
        <fullName evidence="3">DUF2953 domain-containing protein</fullName>
    </recommendedName>
</protein>
<gene>
    <name evidence="1" type="ORF">E2488_01930</name>
</gene>
<dbReference type="EMBL" id="SNQI01000001">
    <property type="protein sequence ID" value="TEW76631.1"/>
    <property type="molecule type" value="Genomic_DNA"/>
</dbReference>
<organism evidence="1 2">
    <name type="scientific">Gramella jeungdoensis</name>
    <dbReference type="NCBI Taxonomy" id="708091"/>
    <lineage>
        <taxon>Bacteria</taxon>
        <taxon>Pseudomonadati</taxon>
        <taxon>Bacteroidota</taxon>
        <taxon>Flavobacteriia</taxon>
        <taxon>Flavobacteriales</taxon>
        <taxon>Flavobacteriaceae</taxon>
        <taxon>Christiangramia</taxon>
    </lineage>
</organism>
<dbReference type="AlphaFoldDB" id="A0A4Y8AVV7"/>
<evidence type="ECO:0000313" key="1">
    <source>
        <dbReference type="EMBL" id="TEW76631.1"/>
    </source>
</evidence>